<dbReference type="PANTHER" id="PTHR46517">
    <property type="entry name" value="FRUCTOSE-2,6-BISPHOSPHATASE TIGAR"/>
    <property type="match status" value="1"/>
</dbReference>
<dbReference type="Proteomes" id="UP001281024">
    <property type="component" value="Unassembled WGS sequence"/>
</dbReference>
<feature type="active site" description="Proton donor/acceptor" evidence="2">
    <location>
        <position position="90"/>
    </location>
</feature>
<reference evidence="6 8" key="2">
    <citation type="submission" date="2018-08" db="EMBL/GenBank/DDBJ databases">
        <authorList>
            <person name="Lorentzen P. G. S. M."/>
        </authorList>
    </citation>
    <scope>NUCLEOTIDE SEQUENCE [LARGE SCALE GENOMIC DNA]</scope>
    <source>
        <strain evidence="6 8">CRBO_1381</strain>
    </source>
</reference>
<dbReference type="GO" id="GO:0004331">
    <property type="term" value="F:fructose-2,6-bisphosphate 2-phosphatase activity"/>
    <property type="evidence" value="ECO:0007669"/>
    <property type="project" value="TreeGrafter"/>
</dbReference>
<accession>A0A6H3GVM3</accession>
<evidence type="ECO:0000256" key="3">
    <source>
        <dbReference type="PIRSR" id="PIRSR613078-2"/>
    </source>
</evidence>
<evidence type="ECO:0000313" key="4">
    <source>
        <dbReference type="EMBL" id="MDV7714465.1"/>
    </source>
</evidence>
<gene>
    <name evidence="5" type="ORF">ATX59_07080</name>
    <name evidence="4" type="ORF">GA838_01535</name>
    <name evidence="6" type="ORF">OENI_1454</name>
</gene>
<dbReference type="Gene3D" id="3.40.50.1240">
    <property type="entry name" value="Phosphoglycerate mutase-like"/>
    <property type="match status" value="1"/>
</dbReference>
<organism evidence="5 7">
    <name type="scientific">Oenococcus oeni</name>
    <name type="common">Leuconostoc oenos</name>
    <dbReference type="NCBI Taxonomy" id="1247"/>
    <lineage>
        <taxon>Bacteria</taxon>
        <taxon>Bacillati</taxon>
        <taxon>Bacillota</taxon>
        <taxon>Bacilli</taxon>
        <taxon>Lactobacillales</taxon>
        <taxon>Lactobacillaceae</taxon>
        <taxon>Oenococcus</taxon>
    </lineage>
</organism>
<keyword evidence="6" id="KW-0413">Isomerase</keyword>
<dbReference type="GO" id="GO:0004619">
    <property type="term" value="F:phosphoglycerate mutase activity"/>
    <property type="evidence" value="ECO:0007669"/>
    <property type="project" value="UniProtKB-EC"/>
</dbReference>
<dbReference type="RefSeq" id="WP_002817310.1">
    <property type="nucleotide sequence ID" value="NZ_CP027431.1"/>
</dbReference>
<dbReference type="OMA" id="FREQCYG"/>
<evidence type="ECO:0000313" key="5">
    <source>
        <dbReference type="EMBL" id="OIM20860.1"/>
    </source>
</evidence>
<evidence type="ECO:0000313" key="6">
    <source>
        <dbReference type="EMBL" id="VDB98740.1"/>
    </source>
</evidence>
<dbReference type="GO" id="GO:0043456">
    <property type="term" value="P:regulation of pentose-phosphate shunt"/>
    <property type="evidence" value="ECO:0007669"/>
    <property type="project" value="TreeGrafter"/>
</dbReference>
<reference evidence="4" key="3">
    <citation type="submission" date="2019-10" db="EMBL/GenBank/DDBJ databases">
        <title>Malate fermentation in French cider.</title>
        <authorList>
            <person name="Cousin F.J."/>
            <person name="Medina Fernandez S."/>
            <person name="Misery B."/>
            <person name="Laplace J.-M."/>
            <person name="Cretenet M."/>
        </authorList>
    </citation>
    <scope>NUCLEOTIDE SEQUENCE</scope>
    <source>
        <strain evidence="4">UCMA15129</strain>
    </source>
</reference>
<sequence>MTQKGINVFFVRHGQTYFNLMNRFQGWSDIDLTEKGIADGQAAGKRLSKVHFTAAYASDLPRAYKTAQFILDENEAASPAKATLNRDFREIFFGSAEGLTIKQIAEDFDHDIDTSMVDGAIGYGDTIKKYGFDGLMDLFKKNDPLSLAENADEFNSRLQHGLNMIRQNYEIGDNVLVVTHGSLMRALANKYKSPELASKSLSNGAVSKLTFEAKKDGDVTIDLWNDTEKVW</sequence>
<dbReference type="EMBL" id="LR031358">
    <property type="protein sequence ID" value="VDB98740.1"/>
    <property type="molecule type" value="Genomic_DNA"/>
</dbReference>
<dbReference type="AlphaFoldDB" id="A0A6H3GVM3"/>
<dbReference type="InterPro" id="IPR029033">
    <property type="entry name" value="His_PPase_superfam"/>
</dbReference>
<feature type="binding site" evidence="3">
    <location>
        <begin position="12"/>
        <end position="19"/>
    </location>
    <ligand>
        <name>substrate</name>
    </ligand>
</feature>
<dbReference type="SUPFAM" id="SSF53254">
    <property type="entry name" value="Phosphoglycerate mutase-like"/>
    <property type="match status" value="1"/>
</dbReference>
<evidence type="ECO:0000313" key="8">
    <source>
        <dbReference type="Proteomes" id="UP000294726"/>
    </source>
</evidence>
<feature type="active site" description="Tele-phosphohistidine intermediate" evidence="2">
    <location>
        <position position="13"/>
    </location>
</feature>
<feature type="binding site" evidence="3">
    <location>
        <position position="62"/>
    </location>
    <ligand>
        <name>substrate</name>
    </ligand>
</feature>
<dbReference type="GO" id="GO:0045820">
    <property type="term" value="P:negative regulation of glycolytic process"/>
    <property type="evidence" value="ECO:0007669"/>
    <property type="project" value="TreeGrafter"/>
</dbReference>
<dbReference type="PANTHER" id="PTHR46517:SF1">
    <property type="entry name" value="FRUCTOSE-2,6-BISPHOSPHATASE TIGAR"/>
    <property type="match status" value="1"/>
</dbReference>
<proteinExistence type="predicted"/>
<dbReference type="Proteomes" id="UP000294726">
    <property type="component" value="Chromosome"/>
</dbReference>
<name>A0A6H3GVM3_OENOE</name>
<evidence type="ECO:0000256" key="1">
    <source>
        <dbReference type="ARBA" id="ARBA00022801"/>
    </source>
</evidence>
<protein>
    <submittedName>
        <fullName evidence="6">2,3-bisphosphoglycerate-dependent phosphoglycerate mutase</fullName>
        <ecNumber evidence="6">5.4.2.11</ecNumber>
    </submittedName>
    <submittedName>
        <fullName evidence="4 5">Histidine phosphatase</fullName>
    </submittedName>
</protein>
<dbReference type="GeneID" id="75066349"/>
<dbReference type="SMART" id="SM00855">
    <property type="entry name" value="PGAM"/>
    <property type="match status" value="1"/>
</dbReference>
<evidence type="ECO:0000313" key="7">
    <source>
        <dbReference type="Proteomes" id="UP000181728"/>
    </source>
</evidence>
<dbReference type="GO" id="GO:0005829">
    <property type="term" value="C:cytosol"/>
    <property type="evidence" value="ECO:0007669"/>
    <property type="project" value="TreeGrafter"/>
</dbReference>
<evidence type="ECO:0000256" key="2">
    <source>
        <dbReference type="PIRSR" id="PIRSR613078-1"/>
    </source>
</evidence>
<dbReference type="InterPro" id="IPR013078">
    <property type="entry name" value="His_Pase_superF_clade-1"/>
</dbReference>
<dbReference type="CDD" id="cd07067">
    <property type="entry name" value="HP_PGM_like"/>
    <property type="match status" value="1"/>
</dbReference>
<reference evidence="5 7" key="1">
    <citation type="journal article" date="2016" name="BMC Genomics">
        <title>Consensus pan-genome assembly of the specialised wine bacterium Oenococcus oeni.</title>
        <authorList>
            <person name="Sternes P.R."/>
            <person name="Borneman A.R."/>
        </authorList>
    </citation>
    <scope>NUCLEOTIDE SEQUENCE [LARGE SCALE GENOMIC DNA]</scope>
    <source>
        <strain evidence="5 7">AWRIB661</strain>
    </source>
</reference>
<dbReference type="Pfam" id="PF00300">
    <property type="entry name" value="His_Phos_1"/>
    <property type="match status" value="2"/>
</dbReference>
<dbReference type="EMBL" id="WERV01000001">
    <property type="protein sequence ID" value="MDV7714465.1"/>
    <property type="molecule type" value="Genomic_DNA"/>
</dbReference>
<keyword evidence="1" id="KW-0378">Hydrolase</keyword>
<dbReference type="InterPro" id="IPR051695">
    <property type="entry name" value="Phosphoglycerate_Mutase"/>
</dbReference>
<dbReference type="EC" id="5.4.2.11" evidence="6"/>
<dbReference type="Proteomes" id="UP000181728">
    <property type="component" value="Unassembled WGS sequence"/>
</dbReference>
<dbReference type="EMBL" id="MLOK01000047">
    <property type="protein sequence ID" value="OIM20860.1"/>
    <property type="molecule type" value="Genomic_DNA"/>
</dbReference>